<dbReference type="eggNOG" id="COG0210">
    <property type="taxonomic scope" value="Bacteria"/>
</dbReference>
<evidence type="ECO:0000313" key="6">
    <source>
        <dbReference type="EMBL" id="ABQ13499.1"/>
    </source>
</evidence>
<keyword evidence="4" id="KW-0067">ATP-binding</keyword>
<sequence>MATFLTSITRKNTTATQWKFYDLLTRCLDDDYLVWFEAPNVFSGRTLPDFLIFHQRYGLLGIEIRDWKMKSVKKIDAESVYLGIKREAYRHPVQVARECLLPFILQMQKDAQLVQKAGQRAGDLVFSWGYGAVIGGWERCKVSPSKKVLLDRYFSEHDCLLDDELLTIDEPRFLQWLHGLSLYHYSQPLTEVQTQKVRAYLFPECIANDVRFKLPKNLDKMDLPDTVRVMDNTQEYIVRNLGDGHRVIHGVAGSGKTLLLEYFAKKRAAEEFQKPILVMCFNTMLSSILRKRLPKNVDVFYFYEWCDKIKREYGISGKDDEMSVADDVCRAILQRGVLNGAYSSILIDEGHDFKSEQLKALVKTVDPDTNSLLLFYDDAQNIRDTQNLKFPLKSVGIKAQGRTTILRINYRNTQEILSVAFNFYQQFIAVNDTEDGEDGALNREIFADEEQKIPLIRPVKSGRASGIVPILRLCQSADEECQYIAKTIDNWLKAGVLRGDIAVLYFNKKSQLGDELKAVLEKEGISAQYLNNPKAKKEFVYQSDKITLSTVTASKGSEFSHVILAGLGDFKMETLKLNKLESSVRQIYVGMTRAIHCLVLTSARENVFTKTLEEVLSKSLSDEGTLNEEK</sequence>
<dbReference type="GO" id="GO:0005829">
    <property type="term" value="C:cytosol"/>
    <property type="evidence" value="ECO:0007669"/>
    <property type="project" value="TreeGrafter"/>
</dbReference>
<dbReference type="SUPFAM" id="SSF52540">
    <property type="entry name" value="P-loop containing nucleoside triphosphate hydrolases"/>
    <property type="match status" value="1"/>
</dbReference>
<evidence type="ECO:0000259" key="5">
    <source>
        <dbReference type="Pfam" id="PF13361"/>
    </source>
</evidence>
<gene>
    <name evidence="6" type="ordered locus">DNO_1054</name>
</gene>
<evidence type="ECO:0000256" key="2">
    <source>
        <dbReference type="ARBA" id="ARBA00022801"/>
    </source>
</evidence>
<protein>
    <submittedName>
        <fullName evidence="6">Helicase family protein</fullName>
    </submittedName>
</protein>
<dbReference type="InterPro" id="IPR000212">
    <property type="entry name" value="DNA_helicase_UvrD/REP"/>
</dbReference>
<dbReference type="AlphaFoldDB" id="A5EXU7"/>
<keyword evidence="3 6" id="KW-0347">Helicase</keyword>
<dbReference type="EMBL" id="CP000513">
    <property type="protein sequence ID" value="ABQ13499.1"/>
    <property type="molecule type" value="Genomic_DNA"/>
</dbReference>
<dbReference type="GO" id="GO:0005524">
    <property type="term" value="F:ATP binding"/>
    <property type="evidence" value="ECO:0007669"/>
    <property type="project" value="UniProtKB-KW"/>
</dbReference>
<dbReference type="PANTHER" id="PTHR11070">
    <property type="entry name" value="UVRD / RECB / PCRA DNA HELICASE FAMILY MEMBER"/>
    <property type="match status" value="1"/>
</dbReference>
<dbReference type="GO" id="GO:0000725">
    <property type="term" value="P:recombinational repair"/>
    <property type="evidence" value="ECO:0007669"/>
    <property type="project" value="TreeGrafter"/>
</dbReference>
<evidence type="ECO:0000256" key="3">
    <source>
        <dbReference type="ARBA" id="ARBA00022806"/>
    </source>
</evidence>
<dbReference type="Pfam" id="PF13361">
    <property type="entry name" value="UvrD_C"/>
    <property type="match status" value="1"/>
</dbReference>
<keyword evidence="2" id="KW-0378">Hydrolase</keyword>
<evidence type="ECO:0000256" key="4">
    <source>
        <dbReference type="ARBA" id="ARBA00022840"/>
    </source>
</evidence>
<dbReference type="Gene3D" id="3.40.50.300">
    <property type="entry name" value="P-loop containing nucleotide triphosphate hydrolases"/>
    <property type="match status" value="2"/>
</dbReference>
<dbReference type="GO" id="GO:0016787">
    <property type="term" value="F:hydrolase activity"/>
    <property type="evidence" value="ECO:0007669"/>
    <property type="project" value="UniProtKB-KW"/>
</dbReference>
<organism evidence="6 7">
    <name type="scientific">Dichelobacter nodosus (strain VCS1703A)</name>
    <dbReference type="NCBI Taxonomy" id="246195"/>
    <lineage>
        <taxon>Bacteria</taxon>
        <taxon>Pseudomonadati</taxon>
        <taxon>Pseudomonadota</taxon>
        <taxon>Gammaproteobacteria</taxon>
        <taxon>Cardiobacteriales</taxon>
        <taxon>Cardiobacteriaceae</taxon>
        <taxon>Dichelobacter</taxon>
    </lineage>
</organism>
<feature type="domain" description="UvrD-like helicase C-terminal" evidence="5">
    <location>
        <begin position="514"/>
        <end position="604"/>
    </location>
</feature>
<dbReference type="GO" id="GO:0043138">
    <property type="term" value="F:3'-5' DNA helicase activity"/>
    <property type="evidence" value="ECO:0007669"/>
    <property type="project" value="TreeGrafter"/>
</dbReference>
<evidence type="ECO:0000256" key="1">
    <source>
        <dbReference type="ARBA" id="ARBA00022741"/>
    </source>
</evidence>
<dbReference type="RefSeq" id="WP_012031361.1">
    <property type="nucleotide sequence ID" value="NC_009446.1"/>
</dbReference>
<keyword evidence="1" id="KW-0547">Nucleotide-binding</keyword>
<accession>A5EXU7</accession>
<dbReference type="HOGENOM" id="CLU_028798_0_0_6"/>
<dbReference type="PANTHER" id="PTHR11070:SF45">
    <property type="entry name" value="DNA 3'-5' HELICASE"/>
    <property type="match status" value="1"/>
</dbReference>
<dbReference type="InterPro" id="IPR027417">
    <property type="entry name" value="P-loop_NTPase"/>
</dbReference>
<dbReference type="GO" id="GO:0003677">
    <property type="term" value="F:DNA binding"/>
    <property type="evidence" value="ECO:0007669"/>
    <property type="project" value="InterPro"/>
</dbReference>
<name>A5EXU7_DICNV</name>
<reference evidence="6 7" key="1">
    <citation type="journal article" date="2007" name="Nat. Biotechnol.">
        <title>Genome sequence and identification of candidate vaccine antigens from the animal pathogen Dichelobacter nodosus.</title>
        <authorList>
            <person name="Myers G.S."/>
            <person name="Parker D."/>
            <person name="Al-Hasani K."/>
            <person name="Kennan R.M."/>
            <person name="Seemann T."/>
            <person name="Ren Q."/>
            <person name="Badger J.H."/>
            <person name="Selengut J.D."/>
            <person name="Deboy R.T."/>
            <person name="Tettelin H."/>
            <person name="Boyce J.D."/>
            <person name="McCarl V.P."/>
            <person name="Han X."/>
            <person name="Nelson W.C."/>
            <person name="Madupu R."/>
            <person name="Mohamoud Y."/>
            <person name="Holley T."/>
            <person name="Fedorova N."/>
            <person name="Khouri H."/>
            <person name="Bottomley S.P."/>
            <person name="Whittington R.J."/>
            <person name="Adler B."/>
            <person name="Songer J.G."/>
            <person name="Rood J.I."/>
            <person name="Paulsen I.T."/>
        </authorList>
    </citation>
    <scope>NUCLEOTIDE SEQUENCE [LARGE SCALE GENOMIC DNA]</scope>
    <source>
        <strain evidence="6 7">VCS1703A</strain>
    </source>
</reference>
<dbReference type="OrthoDB" id="7066673at2"/>
<evidence type="ECO:0000313" key="7">
    <source>
        <dbReference type="Proteomes" id="UP000000248"/>
    </source>
</evidence>
<dbReference type="Proteomes" id="UP000000248">
    <property type="component" value="Chromosome"/>
</dbReference>
<proteinExistence type="predicted"/>
<dbReference type="KEGG" id="dno:DNO_1054"/>
<keyword evidence="7" id="KW-1185">Reference proteome</keyword>
<dbReference type="STRING" id="246195.DNO_1054"/>
<dbReference type="InterPro" id="IPR014017">
    <property type="entry name" value="DNA_helicase_UvrD-like_C"/>
</dbReference>